<organism evidence="4 5">
    <name type="scientific">Calycina marina</name>
    <dbReference type="NCBI Taxonomy" id="1763456"/>
    <lineage>
        <taxon>Eukaryota</taxon>
        <taxon>Fungi</taxon>
        <taxon>Dikarya</taxon>
        <taxon>Ascomycota</taxon>
        <taxon>Pezizomycotina</taxon>
        <taxon>Leotiomycetes</taxon>
        <taxon>Helotiales</taxon>
        <taxon>Pezizellaceae</taxon>
        <taxon>Calycina</taxon>
    </lineage>
</organism>
<keyword evidence="2" id="KW-0472">Membrane</keyword>
<dbReference type="AlphaFoldDB" id="A0A9P7YYZ3"/>
<evidence type="ECO:0008006" key="6">
    <source>
        <dbReference type="Google" id="ProtNLM"/>
    </source>
</evidence>
<sequence>MQFTTLLFAALAIFGAVSADTTSAAATLNITNTVVNGLTAGTPFTVTWGYAKGPVTLTLMSGLDANNLKTYGTSLTTDGSYPDGSFEFTPTADMPSNDYAFMVSDGISSDNYSVLWQYFGASNSSSSASGSATSTGTDSSAASSTAAPDSTSSGSASTTMGSTITSSETQTSAAGSSTTPTSTAPAIGSAAGISSPFAMVFLGVATFFVFN</sequence>
<dbReference type="EMBL" id="MU254087">
    <property type="protein sequence ID" value="KAG9242316.1"/>
    <property type="molecule type" value="Genomic_DNA"/>
</dbReference>
<feature type="region of interest" description="Disordered" evidence="1">
    <location>
        <begin position="123"/>
        <end position="184"/>
    </location>
</feature>
<comment type="caution">
    <text evidence="4">The sequence shown here is derived from an EMBL/GenBank/DDBJ whole genome shotgun (WGS) entry which is preliminary data.</text>
</comment>
<keyword evidence="3" id="KW-0732">Signal</keyword>
<evidence type="ECO:0000256" key="3">
    <source>
        <dbReference type="SAM" id="SignalP"/>
    </source>
</evidence>
<evidence type="ECO:0000256" key="2">
    <source>
        <dbReference type="SAM" id="Phobius"/>
    </source>
</evidence>
<feature type="transmembrane region" description="Helical" evidence="2">
    <location>
        <begin position="186"/>
        <end position="210"/>
    </location>
</feature>
<accession>A0A9P7YYZ3</accession>
<keyword evidence="2" id="KW-0812">Transmembrane</keyword>
<protein>
    <recommendedName>
        <fullName evidence="6">Extracellular matrix protein</fullName>
    </recommendedName>
</protein>
<feature type="chain" id="PRO_5040359236" description="Extracellular matrix protein" evidence="3">
    <location>
        <begin position="20"/>
        <end position="211"/>
    </location>
</feature>
<name>A0A9P7YYZ3_9HELO</name>
<reference evidence="4" key="1">
    <citation type="journal article" date="2021" name="IMA Fungus">
        <title>Genomic characterization of three marine fungi, including Emericellopsis atlantica sp. nov. with signatures of a generalist lifestyle and marine biomass degradation.</title>
        <authorList>
            <person name="Hagestad O.C."/>
            <person name="Hou L."/>
            <person name="Andersen J.H."/>
            <person name="Hansen E.H."/>
            <person name="Altermark B."/>
            <person name="Li C."/>
            <person name="Kuhnert E."/>
            <person name="Cox R.J."/>
            <person name="Crous P.W."/>
            <person name="Spatafora J.W."/>
            <person name="Lail K."/>
            <person name="Amirebrahimi M."/>
            <person name="Lipzen A."/>
            <person name="Pangilinan J."/>
            <person name="Andreopoulos W."/>
            <person name="Hayes R.D."/>
            <person name="Ng V."/>
            <person name="Grigoriev I.V."/>
            <person name="Jackson S.A."/>
            <person name="Sutton T.D.S."/>
            <person name="Dobson A.D.W."/>
            <person name="Rama T."/>
        </authorList>
    </citation>
    <scope>NUCLEOTIDE SEQUENCE</scope>
    <source>
        <strain evidence="4">TRa3180A</strain>
    </source>
</reference>
<keyword evidence="5" id="KW-1185">Reference proteome</keyword>
<gene>
    <name evidence="4" type="ORF">BJ878DRAFT_516238</name>
</gene>
<dbReference type="OrthoDB" id="5589325at2759"/>
<evidence type="ECO:0000313" key="4">
    <source>
        <dbReference type="EMBL" id="KAG9242316.1"/>
    </source>
</evidence>
<proteinExistence type="predicted"/>
<keyword evidence="2" id="KW-1133">Transmembrane helix</keyword>
<evidence type="ECO:0000256" key="1">
    <source>
        <dbReference type="SAM" id="MobiDB-lite"/>
    </source>
</evidence>
<evidence type="ECO:0000313" key="5">
    <source>
        <dbReference type="Proteomes" id="UP000887226"/>
    </source>
</evidence>
<feature type="signal peptide" evidence="3">
    <location>
        <begin position="1"/>
        <end position="19"/>
    </location>
</feature>
<dbReference type="Proteomes" id="UP000887226">
    <property type="component" value="Unassembled WGS sequence"/>
</dbReference>